<dbReference type="AlphaFoldDB" id="A0A8B8GG27"/>
<evidence type="ECO:0000256" key="4">
    <source>
        <dbReference type="ARBA" id="ARBA00022461"/>
    </source>
</evidence>
<evidence type="ECO:0000256" key="7">
    <source>
        <dbReference type="ARBA" id="ARBA00023053"/>
    </source>
</evidence>
<protein>
    <submittedName>
        <fullName evidence="15">Sodium channel protein Nach-like</fullName>
    </submittedName>
</protein>
<proteinExistence type="inferred from homology"/>
<keyword evidence="14" id="KW-1185">Reference proteome</keyword>
<evidence type="ECO:0000256" key="5">
    <source>
        <dbReference type="ARBA" id="ARBA00022692"/>
    </source>
</evidence>
<evidence type="ECO:0000313" key="15">
    <source>
        <dbReference type="RefSeq" id="XP_025421820.1"/>
    </source>
</evidence>
<gene>
    <name evidence="15" type="primary">LOC112691683</name>
</gene>
<dbReference type="Proteomes" id="UP000694846">
    <property type="component" value="Unplaced"/>
</dbReference>
<dbReference type="InterPro" id="IPR001873">
    <property type="entry name" value="ENaC"/>
</dbReference>
<evidence type="ECO:0000256" key="3">
    <source>
        <dbReference type="ARBA" id="ARBA00022448"/>
    </source>
</evidence>
<dbReference type="PANTHER" id="PTHR11690:SF288">
    <property type="entry name" value="AMILORIDE-SENSITIVE NA+ CHANNEL-RELATED"/>
    <property type="match status" value="1"/>
</dbReference>
<dbReference type="Pfam" id="PF00858">
    <property type="entry name" value="ASC"/>
    <property type="match status" value="1"/>
</dbReference>
<sequence length="396" mass="45807">MINLPLENITDIMLQLMPTIDEMFHSCYWRGTGFNCSDLIRLQRTEEGFCYSFNSKTSERSVNDSEFNPPVAGPNDMLIPLRNNAAGKMTGLELILKSLITEYSPVDTRSKGFNIMVHTPEDFPDISGSYKIYSEINQSSQISVSVSHIGADESIYRLGETDRKCFLYVERSAAQVNLPLYRSNSEDNCYSRCRLRTTREMCGCVPYYFDVEREGHDETEWKCCGIEHIQCLGKMDVLQRNTQPPKDEPGFPEWSVPVYMNCSCPHPCSFIGYTTEMKMFPKDYMESSLFPNAYMHIDIHYKERFAISYQRFMKYTVQDLLVTFGGMASLFLGCSLVSLMEIFCVIYKSLLMLKHKYTKVDTVSRKQQFMSCHRNHALHFSKLLYKPPYKKSSTVR</sequence>
<keyword evidence="4 12" id="KW-0894">Sodium channel</keyword>
<evidence type="ECO:0000256" key="10">
    <source>
        <dbReference type="ARBA" id="ARBA00023201"/>
    </source>
</evidence>
<keyword evidence="10 12" id="KW-0739">Sodium transport</keyword>
<dbReference type="PANTHER" id="PTHR11690">
    <property type="entry name" value="AMILORIDE-SENSITIVE SODIUM CHANNEL-RELATED"/>
    <property type="match status" value="1"/>
</dbReference>
<evidence type="ECO:0000256" key="6">
    <source>
        <dbReference type="ARBA" id="ARBA00022989"/>
    </source>
</evidence>
<evidence type="ECO:0000256" key="12">
    <source>
        <dbReference type="RuleBase" id="RU000679"/>
    </source>
</evidence>
<evidence type="ECO:0000256" key="1">
    <source>
        <dbReference type="ARBA" id="ARBA00004141"/>
    </source>
</evidence>
<keyword evidence="6 13" id="KW-1133">Transmembrane helix</keyword>
<evidence type="ECO:0000256" key="8">
    <source>
        <dbReference type="ARBA" id="ARBA00023065"/>
    </source>
</evidence>
<dbReference type="RefSeq" id="XP_025421820.1">
    <property type="nucleotide sequence ID" value="XM_025566035.1"/>
</dbReference>
<keyword evidence="9 13" id="KW-0472">Membrane</keyword>
<dbReference type="GeneID" id="112691683"/>
<dbReference type="OrthoDB" id="5874059at2759"/>
<dbReference type="GO" id="GO:0015280">
    <property type="term" value="F:ligand-gated sodium channel activity"/>
    <property type="evidence" value="ECO:0007669"/>
    <property type="project" value="TreeGrafter"/>
</dbReference>
<keyword evidence="11 12" id="KW-0407">Ion channel</keyword>
<comment type="similarity">
    <text evidence="2 12">Belongs to the amiloride-sensitive sodium channel (TC 1.A.6) family.</text>
</comment>
<evidence type="ECO:0000256" key="2">
    <source>
        <dbReference type="ARBA" id="ARBA00007193"/>
    </source>
</evidence>
<name>A0A8B8GG27_9HEMI</name>
<accession>A0A8B8GG27</accession>
<keyword evidence="3 12" id="KW-0813">Transport</keyword>
<keyword evidence="7" id="KW-0915">Sodium</keyword>
<evidence type="ECO:0000313" key="14">
    <source>
        <dbReference type="Proteomes" id="UP000694846"/>
    </source>
</evidence>
<keyword evidence="8 12" id="KW-0406">Ion transport</keyword>
<feature type="transmembrane region" description="Helical" evidence="13">
    <location>
        <begin position="320"/>
        <end position="347"/>
    </location>
</feature>
<dbReference type="Gene3D" id="2.60.470.10">
    <property type="entry name" value="Acid-sensing ion channels like domains"/>
    <property type="match status" value="1"/>
</dbReference>
<comment type="subcellular location">
    <subcellularLocation>
        <location evidence="1">Membrane</location>
        <topology evidence="1">Multi-pass membrane protein</topology>
    </subcellularLocation>
</comment>
<evidence type="ECO:0000256" key="11">
    <source>
        <dbReference type="ARBA" id="ARBA00023303"/>
    </source>
</evidence>
<keyword evidence="5 12" id="KW-0812">Transmembrane</keyword>
<dbReference type="GO" id="GO:0005886">
    <property type="term" value="C:plasma membrane"/>
    <property type="evidence" value="ECO:0007669"/>
    <property type="project" value="TreeGrafter"/>
</dbReference>
<evidence type="ECO:0000256" key="9">
    <source>
        <dbReference type="ARBA" id="ARBA00023136"/>
    </source>
</evidence>
<evidence type="ECO:0000256" key="13">
    <source>
        <dbReference type="SAM" id="Phobius"/>
    </source>
</evidence>
<reference evidence="15" key="1">
    <citation type="submission" date="2025-08" db="UniProtKB">
        <authorList>
            <consortium name="RefSeq"/>
        </authorList>
    </citation>
    <scope>IDENTIFICATION</scope>
    <source>
        <tissue evidence="15">Whole body</tissue>
    </source>
</reference>
<organism evidence="14 15">
    <name type="scientific">Sipha flava</name>
    <name type="common">yellow sugarcane aphid</name>
    <dbReference type="NCBI Taxonomy" id="143950"/>
    <lineage>
        <taxon>Eukaryota</taxon>
        <taxon>Metazoa</taxon>
        <taxon>Ecdysozoa</taxon>
        <taxon>Arthropoda</taxon>
        <taxon>Hexapoda</taxon>
        <taxon>Insecta</taxon>
        <taxon>Pterygota</taxon>
        <taxon>Neoptera</taxon>
        <taxon>Paraneoptera</taxon>
        <taxon>Hemiptera</taxon>
        <taxon>Sternorrhyncha</taxon>
        <taxon>Aphidomorpha</taxon>
        <taxon>Aphidoidea</taxon>
        <taxon>Aphididae</taxon>
        <taxon>Sipha</taxon>
    </lineage>
</organism>